<dbReference type="InterPro" id="IPR002156">
    <property type="entry name" value="RNaseH_domain"/>
</dbReference>
<dbReference type="Proteomes" id="UP000075243">
    <property type="component" value="Chromosome 3"/>
</dbReference>
<dbReference type="PANTHER" id="PTHR47074:SF48">
    <property type="entry name" value="POLYNUCLEOTIDYL TRANSFERASE, RIBONUCLEASE H-LIKE SUPERFAMILY PROTEIN"/>
    <property type="match status" value="1"/>
</dbReference>
<dbReference type="InterPro" id="IPR012337">
    <property type="entry name" value="RNaseH-like_sf"/>
</dbReference>
<feature type="domain" description="RNase H type-1" evidence="1">
    <location>
        <begin position="4"/>
        <end position="126"/>
    </location>
</feature>
<dbReference type="CDD" id="cd06222">
    <property type="entry name" value="RNase_H_like"/>
    <property type="match status" value="1"/>
</dbReference>
<keyword evidence="3" id="KW-1185">Reference proteome</keyword>
<dbReference type="InterPro" id="IPR036397">
    <property type="entry name" value="RNaseH_sf"/>
</dbReference>
<evidence type="ECO:0000313" key="2">
    <source>
        <dbReference type="EMBL" id="KYP69497.1"/>
    </source>
</evidence>
<reference evidence="2 3" key="1">
    <citation type="journal article" date="2012" name="Nat. Biotechnol.">
        <title>Draft genome sequence of pigeonpea (Cajanus cajan), an orphan legume crop of resource-poor farmers.</title>
        <authorList>
            <person name="Varshney R.K."/>
            <person name="Chen W."/>
            <person name="Li Y."/>
            <person name="Bharti A.K."/>
            <person name="Saxena R.K."/>
            <person name="Schlueter J.A."/>
            <person name="Donoghue M.T."/>
            <person name="Azam S."/>
            <person name="Fan G."/>
            <person name="Whaley A.M."/>
            <person name="Farmer A.D."/>
            <person name="Sheridan J."/>
            <person name="Iwata A."/>
            <person name="Tuteja R."/>
            <person name="Penmetsa R.V."/>
            <person name="Wu W."/>
            <person name="Upadhyaya H.D."/>
            <person name="Yang S.P."/>
            <person name="Shah T."/>
            <person name="Saxena K.B."/>
            <person name="Michael T."/>
            <person name="McCombie W.R."/>
            <person name="Yang B."/>
            <person name="Zhang G."/>
            <person name="Yang H."/>
            <person name="Wang J."/>
            <person name="Spillane C."/>
            <person name="Cook D.R."/>
            <person name="May G.D."/>
            <person name="Xu X."/>
            <person name="Jackson S.A."/>
        </authorList>
    </citation>
    <scope>NUCLEOTIDE SEQUENCE [LARGE SCALE GENOMIC DNA]</scope>
    <source>
        <strain evidence="3">cv. Asha</strain>
    </source>
</reference>
<dbReference type="InterPro" id="IPR044730">
    <property type="entry name" value="RNase_H-like_dom_plant"/>
</dbReference>
<dbReference type="GO" id="GO:0004523">
    <property type="term" value="F:RNA-DNA hybrid ribonuclease activity"/>
    <property type="evidence" value="ECO:0007669"/>
    <property type="project" value="InterPro"/>
</dbReference>
<name>A0A151TR31_CAJCA</name>
<organism evidence="2 3">
    <name type="scientific">Cajanus cajan</name>
    <name type="common">Pigeon pea</name>
    <name type="synonym">Cajanus indicus</name>
    <dbReference type="NCBI Taxonomy" id="3821"/>
    <lineage>
        <taxon>Eukaryota</taxon>
        <taxon>Viridiplantae</taxon>
        <taxon>Streptophyta</taxon>
        <taxon>Embryophyta</taxon>
        <taxon>Tracheophyta</taxon>
        <taxon>Spermatophyta</taxon>
        <taxon>Magnoliopsida</taxon>
        <taxon>eudicotyledons</taxon>
        <taxon>Gunneridae</taxon>
        <taxon>Pentapetalae</taxon>
        <taxon>rosids</taxon>
        <taxon>fabids</taxon>
        <taxon>Fabales</taxon>
        <taxon>Fabaceae</taxon>
        <taxon>Papilionoideae</taxon>
        <taxon>50 kb inversion clade</taxon>
        <taxon>NPAAA clade</taxon>
        <taxon>indigoferoid/millettioid clade</taxon>
        <taxon>Phaseoleae</taxon>
        <taxon>Cajanus</taxon>
    </lineage>
</organism>
<dbReference type="Gramene" id="C.cajan_08440.t">
    <property type="protein sequence ID" value="C.cajan_08440.t.cds1"/>
    <property type="gene ID" value="C.cajan_08440"/>
</dbReference>
<dbReference type="InterPro" id="IPR052929">
    <property type="entry name" value="RNase_H-like_EbsB-rel"/>
</dbReference>
<evidence type="ECO:0000313" key="3">
    <source>
        <dbReference type="Proteomes" id="UP000075243"/>
    </source>
</evidence>
<dbReference type="Gene3D" id="3.30.420.10">
    <property type="entry name" value="Ribonuclease H-like superfamily/Ribonuclease H"/>
    <property type="match status" value="1"/>
</dbReference>
<dbReference type="OMA" id="MHISIMA"/>
<dbReference type="Pfam" id="PF13456">
    <property type="entry name" value="RVT_3"/>
    <property type="match status" value="1"/>
</dbReference>
<dbReference type="AlphaFoldDB" id="A0A151TR31"/>
<evidence type="ECO:0000259" key="1">
    <source>
        <dbReference type="Pfam" id="PF13456"/>
    </source>
</evidence>
<proteinExistence type="predicted"/>
<protein>
    <recommendedName>
        <fullName evidence="1">RNase H type-1 domain-containing protein</fullName>
    </recommendedName>
</protein>
<dbReference type="GO" id="GO:0003676">
    <property type="term" value="F:nucleic acid binding"/>
    <property type="evidence" value="ECO:0007669"/>
    <property type="project" value="InterPro"/>
</dbReference>
<dbReference type="SUPFAM" id="SSF53098">
    <property type="entry name" value="Ribonuclease H-like"/>
    <property type="match status" value="1"/>
</dbReference>
<sequence>MKCNTDAAIFKDTNSYSFTFCLRDNHGRFKAATTGWYHGLSPPHEAEAIACIEAMSWLTNSSYENVQVELDCKTVVDDLHGSNQLLSEYGLLIQKGRSILASHKNLSVRFIRRQANHVAHSLARAARSYASPHTFDFIPPCITPLIMKEIN</sequence>
<dbReference type="EMBL" id="CM003605">
    <property type="protein sequence ID" value="KYP69497.1"/>
    <property type="molecule type" value="Genomic_DNA"/>
</dbReference>
<dbReference type="PANTHER" id="PTHR47074">
    <property type="entry name" value="BNAC02G40300D PROTEIN"/>
    <property type="match status" value="1"/>
</dbReference>
<accession>A0A151TR31</accession>
<gene>
    <name evidence="2" type="ORF">KK1_008688</name>
</gene>